<feature type="transmembrane region" description="Helical" evidence="6">
    <location>
        <begin position="39"/>
        <end position="58"/>
    </location>
</feature>
<dbReference type="GO" id="GO:0007096">
    <property type="term" value="P:regulation of exit from mitosis"/>
    <property type="evidence" value="ECO:0007669"/>
    <property type="project" value="TreeGrafter"/>
</dbReference>
<keyword evidence="8" id="KW-1185">Reference proteome</keyword>
<accession>A0A8K0NIA7</accession>
<comment type="subcellular location">
    <subcellularLocation>
        <location evidence="1">Endomembrane system</location>
        <topology evidence="1">Multi-pass membrane protein</topology>
    </subcellularLocation>
</comment>
<dbReference type="EMBL" id="SRPY01000228">
    <property type="protein sequence ID" value="KAG5926874.1"/>
    <property type="molecule type" value="Genomic_DNA"/>
</dbReference>
<dbReference type="AlphaFoldDB" id="A0A8K0NIA7"/>
<proteinExistence type="predicted"/>
<dbReference type="Pfam" id="PF10332">
    <property type="entry name" value="DUF2418"/>
    <property type="match status" value="1"/>
</dbReference>
<organism evidence="7 8">
    <name type="scientific">Claviceps africana</name>
    <dbReference type="NCBI Taxonomy" id="83212"/>
    <lineage>
        <taxon>Eukaryota</taxon>
        <taxon>Fungi</taxon>
        <taxon>Dikarya</taxon>
        <taxon>Ascomycota</taxon>
        <taxon>Pezizomycotina</taxon>
        <taxon>Sordariomycetes</taxon>
        <taxon>Hypocreomycetidae</taxon>
        <taxon>Hypocreales</taxon>
        <taxon>Clavicipitaceae</taxon>
        <taxon>Claviceps</taxon>
    </lineage>
</organism>
<dbReference type="GO" id="GO:0043007">
    <property type="term" value="P:maintenance of rDNA"/>
    <property type="evidence" value="ECO:0007669"/>
    <property type="project" value="TreeGrafter"/>
</dbReference>
<feature type="transmembrane region" description="Helical" evidence="6">
    <location>
        <begin position="205"/>
        <end position="224"/>
    </location>
</feature>
<feature type="transmembrane region" description="Helical" evidence="6">
    <location>
        <begin position="78"/>
        <end position="100"/>
    </location>
</feature>
<keyword evidence="3 6" id="KW-1133">Transmembrane helix</keyword>
<name>A0A8K0NIA7_9HYPO</name>
<evidence type="ECO:0000256" key="6">
    <source>
        <dbReference type="SAM" id="Phobius"/>
    </source>
</evidence>
<evidence type="ECO:0008006" key="9">
    <source>
        <dbReference type="Google" id="ProtNLM"/>
    </source>
</evidence>
<dbReference type="InterPro" id="IPR018819">
    <property type="entry name" value="Nur1/Mug154"/>
</dbReference>
<feature type="compositionally biased region" description="Basic and acidic residues" evidence="5">
    <location>
        <begin position="473"/>
        <end position="484"/>
    </location>
</feature>
<evidence type="ECO:0000313" key="7">
    <source>
        <dbReference type="EMBL" id="KAG5926874.1"/>
    </source>
</evidence>
<evidence type="ECO:0000256" key="4">
    <source>
        <dbReference type="ARBA" id="ARBA00023136"/>
    </source>
</evidence>
<feature type="region of interest" description="Disordered" evidence="5">
    <location>
        <begin position="302"/>
        <end position="484"/>
    </location>
</feature>
<evidence type="ECO:0000256" key="2">
    <source>
        <dbReference type="ARBA" id="ARBA00022692"/>
    </source>
</evidence>
<protein>
    <recommendedName>
        <fullName evidence="9">Meiotically up-regulated gene 154 protein</fullName>
    </recommendedName>
</protein>
<dbReference type="PANTHER" id="PTHR28293:SF1">
    <property type="entry name" value="NUCLEAR RIM PROTEIN 1"/>
    <property type="match status" value="1"/>
</dbReference>
<feature type="compositionally biased region" description="Low complexity" evidence="5">
    <location>
        <begin position="368"/>
        <end position="392"/>
    </location>
</feature>
<dbReference type="GO" id="GO:0012505">
    <property type="term" value="C:endomembrane system"/>
    <property type="evidence" value="ECO:0007669"/>
    <property type="project" value="UniProtKB-SubCell"/>
</dbReference>
<evidence type="ECO:0000256" key="5">
    <source>
        <dbReference type="SAM" id="MobiDB-lite"/>
    </source>
</evidence>
<gene>
    <name evidence="7" type="ORF">E4U42_002841</name>
</gene>
<sequence>MPRLVRRRPLWERITSMLNPMDFLLWLSEEMETRDWDSGLVGTQLGLGLNFLFLVVRANSGSKQASDDIFGDESASSWPSLLMYLMCWVLVAFSIINAVYTIARTRKYRLFEADIDVEPNTSSAKRVRVHSNPVASSPLRFLADMLSPDSAESRAHPEKNRDVWELSIWDPLPVCIRLLCLFSPGHVLVYLTFLPLAPLDPRPSVTVFNALIMQMVLSVQMILLSSRYSQQAKDNAVIQREVFHEYDTKFVQPRIHPVVRDVGTQMSEEQPAISREFVQTGTPTTLIRRSFITRGNPHVDFQESTPSHRFHSPGVSSGQSSGHIMKSPLVTPTTARRRSEMSTSAFGSSIRPSGLRHSFANGYTPDQSTPVAHTPAVPPSTTSTGTSVGTHTLYRGQMGAYSRDRSPLKKTSNMADVSLTDFSSPQTSRETVASEQRSHEPPSSPTRQFEPRRFTGSSLISSPHPFANIGKHGANERFPKRWRG</sequence>
<feature type="transmembrane region" description="Helical" evidence="6">
    <location>
        <begin position="174"/>
        <end position="193"/>
    </location>
</feature>
<reference evidence="7" key="1">
    <citation type="journal article" date="2020" name="bioRxiv">
        <title>Whole genome comparisons of ergot fungi reveals the divergence and evolution of species within the genus Claviceps are the result of varying mechanisms driving genome evolution and host range expansion.</title>
        <authorList>
            <person name="Wyka S.A."/>
            <person name="Mondo S.J."/>
            <person name="Liu M."/>
            <person name="Dettman J."/>
            <person name="Nalam V."/>
            <person name="Broders K.D."/>
        </authorList>
    </citation>
    <scope>NUCLEOTIDE SEQUENCE</scope>
    <source>
        <strain evidence="7">CCC 489</strain>
    </source>
</reference>
<feature type="compositionally biased region" description="Polar residues" evidence="5">
    <location>
        <begin position="341"/>
        <end position="351"/>
    </location>
</feature>
<keyword evidence="4 6" id="KW-0472">Membrane</keyword>
<keyword evidence="2 6" id="KW-0812">Transmembrane</keyword>
<evidence type="ECO:0000256" key="1">
    <source>
        <dbReference type="ARBA" id="ARBA00004127"/>
    </source>
</evidence>
<evidence type="ECO:0000313" key="8">
    <source>
        <dbReference type="Proteomes" id="UP000811619"/>
    </source>
</evidence>
<dbReference type="PANTHER" id="PTHR28293">
    <property type="entry name" value="NUCLEAR RIM PROTEIN 1"/>
    <property type="match status" value="1"/>
</dbReference>
<comment type="caution">
    <text evidence="7">The sequence shown here is derived from an EMBL/GenBank/DDBJ whole genome shotgun (WGS) entry which is preliminary data.</text>
</comment>
<dbReference type="Proteomes" id="UP000811619">
    <property type="component" value="Unassembled WGS sequence"/>
</dbReference>
<dbReference type="OrthoDB" id="3363151at2759"/>
<feature type="compositionally biased region" description="Polar residues" evidence="5">
    <location>
        <begin position="409"/>
        <end position="435"/>
    </location>
</feature>
<evidence type="ECO:0000256" key="3">
    <source>
        <dbReference type="ARBA" id="ARBA00022989"/>
    </source>
</evidence>